<feature type="domain" description="F-box" evidence="1">
    <location>
        <begin position="16"/>
        <end position="64"/>
    </location>
</feature>
<evidence type="ECO:0000259" key="1">
    <source>
        <dbReference type="PROSITE" id="PS50181"/>
    </source>
</evidence>
<name>A0A3N4I381_ASCIM</name>
<dbReference type="AlphaFoldDB" id="A0A3N4I381"/>
<sequence length="255" mass="29300">MATAQTREPDIPAASKTSILDLPNELLHNIILLSPSLDSFLSLSLVNRHFNLLTAYAGKEFSNILIPNVLDRKTDRAGVVEIIFILLRSACDKLIHFKREGPGVYVEPWDLLHECFHIGDWMCWWGLPDEHERELSVLGSLFETREKELTITVMQWLDRNKPECTEKVHAWAGLYYRQRLEKWGFPEFGRFGIEDAFLVNKLFTACSKVGVEGGNDIPKRVELKVEADTWGYASYLKGSYTSQRVRERLGVNQEE</sequence>
<organism evidence="2 3">
    <name type="scientific">Ascobolus immersus RN42</name>
    <dbReference type="NCBI Taxonomy" id="1160509"/>
    <lineage>
        <taxon>Eukaryota</taxon>
        <taxon>Fungi</taxon>
        <taxon>Dikarya</taxon>
        <taxon>Ascomycota</taxon>
        <taxon>Pezizomycotina</taxon>
        <taxon>Pezizomycetes</taxon>
        <taxon>Pezizales</taxon>
        <taxon>Ascobolaceae</taxon>
        <taxon>Ascobolus</taxon>
    </lineage>
</organism>
<accession>A0A3N4I381</accession>
<reference evidence="2 3" key="1">
    <citation type="journal article" date="2018" name="Nat. Ecol. Evol.">
        <title>Pezizomycetes genomes reveal the molecular basis of ectomycorrhizal truffle lifestyle.</title>
        <authorList>
            <person name="Murat C."/>
            <person name="Payen T."/>
            <person name="Noel B."/>
            <person name="Kuo A."/>
            <person name="Morin E."/>
            <person name="Chen J."/>
            <person name="Kohler A."/>
            <person name="Krizsan K."/>
            <person name="Balestrini R."/>
            <person name="Da Silva C."/>
            <person name="Montanini B."/>
            <person name="Hainaut M."/>
            <person name="Levati E."/>
            <person name="Barry K.W."/>
            <person name="Belfiori B."/>
            <person name="Cichocki N."/>
            <person name="Clum A."/>
            <person name="Dockter R.B."/>
            <person name="Fauchery L."/>
            <person name="Guy J."/>
            <person name="Iotti M."/>
            <person name="Le Tacon F."/>
            <person name="Lindquist E.A."/>
            <person name="Lipzen A."/>
            <person name="Malagnac F."/>
            <person name="Mello A."/>
            <person name="Molinier V."/>
            <person name="Miyauchi S."/>
            <person name="Poulain J."/>
            <person name="Riccioni C."/>
            <person name="Rubini A."/>
            <person name="Sitrit Y."/>
            <person name="Splivallo R."/>
            <person name="Traeger S."/>
            <person name="Wang M."/>
            <person name="Zifcakova L."/>
            <person name="Wipf D."/>
            <person name="Zambonelli A."/>
            <person name="Paolocci F."/>
            <person name="Nowrousian M."/>
            <person name="Ottonello S."/>
            <person name="Baldrian P."/>
            <person name="Spatafora J.W."/>
            <person name="Henrissat B."/>
            <person name="Nagy L.G."/>
            <person name="Aury J.M."/>
            <person name="Wincker P."/>
            <person name="Grigoriev I.V."/>
            <person name="Bonfante P."/>
            <person name="Martin F.M."/>
        </authorList>
    </citation>
    <scope>NUCLEOTIDE SEQUENCE [LARGE SCALE GENOMIC DNA]</scope>
    <source>
        <strain evidence="2 3">RN42</strain>
    </source>
</reference>
<evidence type="ECO:0000313" key="3">
    <source>
        <dbReference type="Proteomes" id="UP000275078"/>
    </source>
</evidence>
<evidence type="ECO:0000313" key="2">
    <source>
        <dbReference type="EMBL" id="RPA79118.1"/>
    </source>
</evidence>
<gene>
    <name evidence="2" type="ORF">BJ508DRAFT_308563</name>
</gene>
<keyword evidence="3" id="KW-1185">Reference proteome</keyword>
<dbReference type="InterPro" id="IPR001810">
    <property type="entry name" value="F-box_dom"/>
</dbReference>
<proteinExistence type="predicted"/>
<protein>
    <recommendedName>
        <fullName evidence="1">F-box domain-containing protein</fullName>
    </recommendedName>
</protein>
<dbReference type="EMBL" id="ML119702">
    <property type="protein sequence ID" value="RPA79118.1"/>
    <property type="molecule type" value="Genomic_DNA"/>
</dbReference>
<dbReference type="Proteomes" id="UP000275078">
    <property type="component" value="Unassembled WGS sequence"/>
</dbReference>
<dbReference type="PROSITE" id="PS50181">
    <property type="entry name" value="FBOX"/>
    <property type="match status" value="1"/>
</dbReference>